<proteinExistence type="predicted"/>
<dbReference type="OrthoDB" id="7476497at2759"/>
<reference evidence="1 2" key="1">
    <citation type="submission" date="2020-04" db="EMBL/GenBank/DDBJ databases">
        <authorList>
            <person name="Wallbank WR R."/>
            <person name="Pardo Diaz C."/>
            <person name="Kozak K."/>
            <person name="Martin S."/>
            <person name="Jiggins C."/>
            <person name="Moest M."/>
            <person name="Warren A I."/>
            <person name="Byers J.R.P. K."/>
            <person name="Montejo-Kovacevich G."/>
            <person name="Yen C E."/>
        </authorList>
    </citation>
    <scope>NUCLEOTIDE SEQUENCE [LARGE SCALE GENOMIC DNA]</scope>
</reference>
<organism evidence="1 2">
    <name type="scientific">Arctia plantaginis</name>
    <name type="common">Wood tiger moth</name>
    <name type="synonym">Phalaena plantaginis</name>
    <dbReference type="NCBI Taxonomy" id="874455"/>
    <lineage>
        <taxon>Eukaryota</taxon>
        <taxon>Metazoa</taxon>
        <taxon>Ecdysozoa</taxon>
        <taxon>Arthropoda</taxon>
        <taxon>Hexapoda</taxon>
        <taxon>Insecta</taxon>
        <taxon>Pterygota</taxon>
        <taxon>Neoptera</taxon>
        <taxon>Endopterygota</taxon>
        <taxon>Lepidoptera</taxon>
        <taxon>Glossata</taxon>
        <taxon>Ditrysia</taxon>
        <taxon>Noctuoidea</taxon>
        <taxon>Erebidae</taxon>
        <taxon>Arctiinae</taxon>
        <taxon>Arctia</taxon>
    </lineage>
</organism>
<dbReference type="EMBL" id="CADEBC010000488">
    <property type="protein sequence ID" value="CAB3236622.1"/>
    <property type="molecule type" value="Genomic_DNA"/>
</dbReference>
<keyword evidence="2" id="KW-1185">Reference proteome</keyword>
<accession>A0A8S0ZWH9</accession>
<name>A0A8S0ZWH9_ARCPL</name>
<sequence length="1723" mass="195465">MLHQGQVVRFNSAFIYMMSANVRHRLSIQCLFKEMALILPTTLSGDSLGERHRRLNLQVNEAATAGQVSAQDIEGLTEQTAVDRLIKIDIAIKLKNVDYIVKSLKDDDMLRMLKKRKYCSYMEADCLQSECIRVKSELQKLFDEFRIVGFNGTLHELRGRINAVSSADRRRDILLVLVSKSGGRPECVRLIMELALRFRNEPVHQRATIVRSLVKRASAWRLPQDVWDSMFEYGQGLGLDGTRSEAQCREGLHAVVLRQLLTTGDCAGAVRTAFLKDFSTLEEYKLTTAESSTIAAGLQHILTSAARDAKPEVSASYLDRLLHVFEKYRIPFNSVVADIKTLADRDSEVARSLLQRLYKARVGRLERPNVKLARPLATLAGKNMESIIQEQDLAGKEHHKLAAALRANIHRARPAPNALTLGWRKAGMKAVAWRAIRCRPSEVTQLIQTLLQERVKRTVRLVLVLAQRTTCVADIFATAVTIRPLAALRAALPYYRILGEAADPRVYDIVKPYIASVDLTTRQGLRRVLKNYNWLPVAIKPEYCAVLCLILDKVADGNAGDVRRYLMTCLPQVSEDLLKNVLTVTLTKVDASDPESFPAIVIRYLMLSKSDEEEKSRYEQIGQPFLKKITAFRQGDDDLRSQFFNENLDQIMSSLQYNAAFFDMKSNHCLVVIERVLAWLSNVLTKETHFEEYAKIHATMLYYKAIRQSMKQKPEIFADPAKKLSEGVDIVGFTFGRYIVKEMALLKSKYFDSVIELYNSAFTDYLGNYFLSGTSKGKFIAALTKGMLSESVGSEARLAVHVLQTCQYNLEGAVKQEINELCLKKEDKEMALIPPTTLQGDSLGERHRRLNLQVNQAATAGQVSAQDIEGLTEQTAVDRLIKIDIAIKLKNVDYIVKSLKDDDMLYVSRALKYNELVKRYLKDEQVFYKSIIFLLKSDPEVFLDITEKYHNLTTQSKLKSPVVKNLGTTESHVFDDQDYEPIVTNWYLGYERMSMVMKCCDHSVVMCDSMESDDVNHRTKSELEKLFDEFRFVGFNGTLHELRGRINAVSSADRRRDMLLVLVSKSGGRSDCVREMLQFALRLRNEPVHQRATIVRSLVKRANVWRLPQDVWDSMLEYGQGLGLDGTRSEAQCREGLHAVVLRQLLTTGDCVGAVRSAFLEDFSTLEEYKLNTAERATIADGLQNILTSAASDAKPEVSASYLDRLLDVFEKYRISFNSVVAHIKTLADRDSEVARSLLQRLYKARVGRLERPNVKLARPLATLAGKNIESIIQEQDLAGKEHHKLAAALRANIHRARPAPDALALGWRKIGMKAVAWRAIRCRPSEVTQLIQTLLQERVKRTVRLALVLAQRTTCVADIFSVAVTIRPLAALRAALPYYRILGEAADPRVYDIVKPHIASLDLTSRHGLRRVLKNYDWLPVVMKPEYCALLCLILDKVADGNAGDVRRYLMTCLPQVGEDLLKNLLTETLNKVDDDVSFPAIVIRYLMLSESDDEEKSRFEQIGQPFLEKITSFHQGDDEFRGQYFKENLDQIMSSLQYNAAFFDMKYNHCLVVIERVLAWLSNVLTKETHFEEYAKIHATMLYYKAIRQSMKQKPEIFDDPVKKQTEGVDVVGSTFGRYIVKEVALLKSNYFDSVMELYRNAFTDYLSSYFVSGASKGKFIAALIKCMLSESVGSEARLAVHILETCQYNLEDAVKEEIIELCLESEDNEVMFFMHAEIFA</sequence>
<dbReference type="Proteomes" id="UP000494106">
    <property type="component" value="Unassembled WGS sequence"/>
</dbReference>
<protein>
    <submittedName>
        <fullName evidence="1">Uncharacterized protein</fullName>
    </submittedName>
</protein>
<comment type="caution">
    <text evidence="1">The sequence shown here is derived from an EMBL/GenBank/DDBJ whole genome shotgun (WGS) entry which is preliminary data.</text>
</comment>
<evidence type="ECO:0000313" key="2">
    <source>
        <dbReference type="Proteomes" id="UP000494106"/>
    </source>
</evidence>
<evidence type="ECO:0000313" key="1">
    <source>
        <dbReference type="EMBL" id="CAB3236622.1"/>
    </source>
</evidence>
<gene>
    <name evidence="1" type="ORF">APLA_LOCUS6606</name>
</gene>